<dbReference type="Proteomes" id="UP001152622">
    <property type="component" value="Chromosome 8"/>
</dbReference>
<evidence type="ECO:0000313" key="2">
    <source>
        <dbReference type="Proteomes" id="UP001152622"/>
    </source>
</evidence>
<keyword evidence="2" id="KW-1185">Reference proteome</keyword>
<name>A0A9Q1F822_SYNKA</name>
<accession>A0A9Q1F822</accession>
<dbReference type="EMBL" id="JAINUF010000008">
    <property type="protein sequence ID" value="KAJ8352770.1"/>
    <property type="molecule type" value="Genomic_DNA"/>
</dbReference>
<comment type="caution">
    <text evidence="1">The sequence shown here is derived from an EMBL/GenBank/DDBJ whole genome shotgun (WGS) entry which is preliminary data.</text>
</comment>
<reference evidence="1" key="1">
    <citation type="journal article" date="2023" name="Science">
        <title>Genome structures resolve the early diversification of teleost fishes.</title>
        <authorList>
            <person name="Parey E."/>
            <person name="Louis A."/>
            <person name="Montfort J."/>
            <person name="Bouchez O."/>
            <person name="Roques C."/>
            <person name="Iampietro C."/>
            <person name="Lluch J."/>
            <person name="Castinel A."/>
            <person name="Donnadieu C."/>
            <person name="Desvignes T."/>
            <person name="Floi Bucao C."/>
            <person name="Jouanno E."/>
            <person name="Wen M."/>
            <person name="Mejri S."/>
            <person name="Dirks R."/>
            <person name="Jansen H."/>
            <person name="Henkel C."/>
            <person name="Chen W.J."/>
            <person name="Zahm M."/>
            <person name="Cabau C."/>
            <person name="Klopp C."/>
            <person name="Thompson A.W."/>
            <person name="Robinson-Rechavi M."/>
            <person name="Braasch I."/>
            <person name="Lecointre G."/>
            <person name="Bobe J."/>
            <person name="Postlethwait J.H."/>
            <person name="Berthelot C."/>
            <person name="Roest Crollius H."/>
            <person name="Guiguen Y."/>
        </authorList>
    </citation>
    <scope>NUCLEOTIDE SEQUENCE</scope>
    <source>
        <strain evidence="1">WJC10195</strain>
    </source>
</reference>
<organism evidence="1 2">
    <name type="scientific">Synaphobranchus kaupii</name>
    <name type="common">Kaup's arrowtooth eel</name>
    <dbReference type="NCBI Taxonomy" id="118154"/>
    <lineage>
        <taxon>Eukaryota</taxon>
        <taxon>Metazoa</taxon>
        <taxon>Chordata</taxon>
        <taxon>Craniata</taxon>
        <taxon>Vertebrata</taxon>
        <taxon>Euteleostomi</taxon>
        <taxon>Actinopterygii</taxon>
        <taxon>Neopterygii</taxon>
        <taxon>Teleostei</taxon>
        <taxon>Anguilliformes</taxon>
        <taxon>Synaphobranchidae</taxon>
        <taxon>Synaphobranchus</taxon>
    </lineage>
</organism>
<gene>
    <name evidence="1" type="ORF">SKAU_G00242460</name>
</gene>
<evidence type="ECO:0000313" key="1">
    <source>
        <dbReference type="EMBL" id="KAJ8352770.1"/>
    </source>
</evidence>
<dbReference type="AlphaFoldDB" id="A0A9Q1F822"/>
<proteinExistence type="predicted"/>
<sequence length="101" mass="11885">MQWIGPNEACGRTRLNAGWRFQNRKFPSRVKPAVFLRSGRMPAKPLDSEERRGTVNLHKAFHFLFLCSEWTEGEFSVARNVQRKRRIKGSFNFCRDKRSPT</sequence>
<protein>
    <submittedName>
        <fullName evidence="1">Uncharacterized protein</fullName>
    </submittedName>
</protein>